<name>A0A0D7EU60_RHOPL</name>
<comment type="caution">
    <text evidence="1">The sequence shown here is derived from an EMBL/GenBank/DDBJ whole genome shotgun (WGS) entry which is preliminary data.</text>
</comment>
<reference evidence="1 2" key="1">
    <citation type="submission" date="2014-11" db="EMBL/GenBank/DDBJ databases">
        <title>Genomics and ecophysiology of heterotrophic nitrogen fixing bacteria isolated from estuarine surface water.</title>
        <authorList>
            <person name="Bentzon-Tilia M."/>
            <person name="Severin I."/>
            <person name="Hansen L.H."/>
            <person name="Riemann L."/>
        </authorList>
    </citation>
    <scope>NUCLEOTIDE SEQUENCE [LARGE SCALE GENOMIC DNA]</scope>
    <source>
        <strain evidence="1 2">BAL398</strain>
    </source>
</reference>
<evidence type="ECO:0000313" key="2">
    <source>
        <dbReference type="Proteomes" id="UP000032515"/>
    </source>
</evidence>
<dbReference type="Proteomes" id="UP000032515">
    <property type="component" value="Unassembled WGS sequence"/>
</dbReference>
<dbReference type="InterPro" id="IPR022148">
    <property type="entry name" value="CopG_antitoxin"/>
</dbReference>
<dbReference type="EMBL" id="JXXE01000236">
    <property type="protein sequence ID" value="KIZ42977.1"/>
    <property type="molecule type" value="Genomic_DNA"/>
</dbReference>
<sequence>MKKKLPNLKSDAEAEAFVAGADLTDYDLSGMVTMQFEMKPKDKSVNLRLPEQLLKAVQQKAEQLGVPYQRFIRMALERALQQRP</sequence>
<dbReference type="PATRIC" id="fig|1076.23.peg.2472"/>
<dbReference type="GO" id="GO:0006355">
    <property type="term" value="P:regulation of DNA-templated transcription"/>
    <property type="evidence" value="ECO:0007669"/>
    <property type="project" value="InterPro"/>
</dbReference>
<proteinExistence type="predicted"/>
<organism evidence="1 2">
    <name type="scientific">Rhodopseudomonas palustris</name>
    <dbReference type="NCBI Taxonomy" id="1076"/>
    <lineage>
        <taxon>Bacteria</taxon>
        <taxon>Pseudomonadati</taxon>
        <taxon>Pseudomonadota</taxon>
        <taxon>Alphaproteobacteria</taxon>
        <taxon>Hyphomicrobiales</taxon>
        <taxon>Nitrobacteraceae</taxon>
        <taxon>Rhodopseudomonas</taxon>
    </lineage>
</organism>
<dbReference type="AlphaFoldDB" id="A0A0D7EU60"/>
<protein>
    <submittedName>
        <fullName evidence="1">Uncharacterized protein</fullName>
    </submittedName>
</protein>
<gene>
    <name evidence="1" type="ORF">OO17_12045</name>
</gene>
<evidence type="ECO:0000313" key="1">
    <source>
        <dbReference type="EMBL" id="KIZ42977.1"/>
    </source>
</evidence>
<dbReference type="RefSeq" id="WP_044410661.1">
    <property type="nucleotide sequence ID" value="NZ_JXXE01000236.1"/>
</dbReference>
<dbReference type="OrthoDB" id="1551132at2"/>
<dbReference type="Pfam" id="PF12441">
    <property type="entry name" value="CopG_antitoxin"/>
    <property type="match status" value="1"/>
</dbReference>
<accession>A0A0D7EU60</accession>
<dbReference type="SUPFAM" id="SSF47598">
    <property type="entry name" value="Ribbon-helix-helix"/>
    <property type="match status" value="1"/>
</dbReference>
<dbReference type="InterPro" id="IPR010985">
    <property type="entry name" value="Ribbon_hlx_hlx"/>
</dbReference>